<sequence>MITSTPIAFEEIQRNETVDMSRTLPAESQWNLLDEYTLNARFDAAWIDTEDIEEIAQRFRADPGSGILCDLDTAFRLAVENEQDILVWIGEHSPGWSVAITMSRSFTFREGASTGGRRIISYWHMAYLGEIGDEGMVYHYDGELMGRVGVEAFQDYARDLETYVGFEEEVESYLILAGRITGRFLDRDWFAAPRVLYRIPNGAWPRWNEPLST</sequence>
<evidence type="ECO:0000313" key="1">
    <source>
        <dbReference type="EMBL" id="MFD1539831.1"/>
    </source>
</evidence>
<protein>
    <submittedName>
        <fullName evidence="1">Uncharacterized protein</fullName>
    </submittedName>
</protein>
<name>A0ABW4GCJ3_9ACTN</name>
<accession>A0ABW4GCJ3</accession>
<gene>
    <name evidence="1" type="ORF">ACFSJ0_22455</name>
</gene>
<reference evidence="2" key="1">
    <citation type="journal article" date="2019" name="Int. J. Syst. Evol. Microbiol.">
        <title>The Global Catalogue of Microorganisms (GCM) 10K type strain sequencing project: providing services to taxonomists for standard genome sequencing and annotation.</title>
        <authorList>
            <consortium name="The Broad Institute Genomics Platform"/>
            <consortium name="The Broad Institute Genome Sequencing Center for Infectious Disease"/>
            <person name="Wu L."/>
            <person name="Ma J."/>
        </authorList>
    </citation>
    <scope>NUCLEOTIDE SEQUENCE [LARGE SCALE GENOMIC DNA]</scope>
    <source>
        <strain evidence="2">CGMCC 1.15399</strain>
    </source>
</reference>
<keyword evidence="2" id="KW-1185">Reference proteome</keyword>
<evidence type="ECO:0000313" key="2">
    <source>
        <dbReference type="Proteomes" id="UP001597097"/>
    </source>
</evidence>
<organism evidence="1 2">
    <name type="scientific">Nonomuraea guangzhouensis</name>
    <dbReference type="NCBI Taxonomy" id="1291555"/>
    <lineage>
        <taxon>Bacteria</taxon>
        <taxon>Bacillati</taxon>
        <taxon>Actinomycetota</taxon>
        <taxon>Actinomycetes</taxon>
        <taxon>Streptosporangiales</taxon>
        <taxon>Streptosporangiaceae</taxon>
        <taxon>Nonomuraea</taxon>
    </lineage>
</organism>
<dbReference type="Proteomes" id="UP001597097">
    <property type="component" value="Unassembled WGS sequence"/>
</dbReference>
<comment type="caution">
    <text evidence="1">The sequence shown here is derived from an EMBL/GenBank/DDBJ whole genome shotgun (WGS) entry which is preliminary data.</text>
</comment>
<proteinExistence type="predicted"/>
<dbReference type="RefSeq" id="WP_219533486.1">
    <property type="nucleotide sequence ID" value="NZ_JAHKRM010000018.1"/>
</dbReference>
<dbReference type="EMBL" id="JBHUCM010000018">
    <property type="protein sequence ID" value="MFD1539831.1"/>
    <property type="molecule type" value="Genomic_DNA"/>
</dbReference>